<evidence type="ECO:0008006" key="6">
    <source>
        <dbReference type="Google" id="ProtNLM"/>
    </source>
</evidence>
<dbReference type="AlphaFoldDB" id="A0AA37BBG9"/>
<feature type="compositionally biased region" description="Low complexity" evidence="1">
    <location>
        <begin position="479"/>
        <end position="491"/>
    </location>
</feature>
<proteinExistence type="predicted"/>
<feature type="compositionally biased region" description="Pro residues" evidence="1">
    <location>
        <begin position="434"/>
        <end position="444"/>
    </location>
</feature>
<keyword evidence="2" id="KW-1133">Transmembrane helix</keyword>
<protein>
    <recommendedName>
        <fullName evidence="6">Zinc ribbon domain-containing protein</fullName>
    </recommendedName>
</protein>
<evidence type="ECO:0000256" key="1">
    <source>
        <dbReference type="SAM" id="MobiDB-lite"/>
    </source>
</evidence>
<accession>A0AA37BBG9</accession>
<gene>
    <name evidence="4" type="ORF">GCM10010126_01810</name>
</gene>
<keyword evidence="3" id="KW-0732">Signal</keyword>
<dbReference type="Proteomes" id="UP000627984">
    <property type="component" value="Unassembled WGS sequence"/>
</dbReference>
<feature type="region of interest" description="Disordered" evidence="1">
    <location>
        <begin position="363"/>
        <end position="383"/>
    </location>
</feature>
<dbReference type="InterPro" id="IPR009003">
    <property type="entry name" value="Peptidase_S1_PA"/>
</dbReference>
<dbReference type="Gene3D" id="2.40.10.10">
    <property type="entry name" value="Trypsin-like serine proteases"/>
    <property type="match status" value="1"/>
</dbReference>
<evidence type="ECO:0000256" key="3">
    <source>
        <dbReference type="SAM" id="SignalP"/>
    </source>
</evidence>
<feature type="transmembrane region" description="Helical" evidence="2">
    <location>
        <begin position="390"/>
        <end position="412"/>
    </location>
</feature>
<sequence>MRRLGTALALLGGLALAVAAMPAALAHEHPSGITDLVTPAVVRVEATAKVDITLLDHLGELVHVERSYEVPIGSGTGTVVNPDGAVVTLTRVVETGKDVAVYAANRIFAEHHKVKIPDDFERHKLSDDRLDHHLQECYPPKSSTATCIADVSTEIRIFPNIAPADAEGFRAEIARAGDGPDSPAVLVPVGRADGGAGMPTAPLAAKVPDKEGSPVAVAGFTGRPAADRPETVEIAHLQAGGAGDGGRRFKDPEGKADEPVKLGALVDKGLLGGPVIEDKKGEVVGLLVGGGKEARMIGVREITTALAEAKVPARRGPIDAAFEQALTRFHTEYYGDAVPAFQRVLELYPGHVVAAAHLKTAQAKRGTAEDEGTKRAAAADEDAGGGGVPLWPFLAGGGVLVAAVAAGALLLWRRGAAQDPDPAEAGTVETGVPVPEPPVAIPRRPPVDEGANPTVVVGRSFPALPKIAPGDPPTGPGGPSAAPGGPSTGPGRPVLVARDPGRPEGTAPNGGDTAAGAAGAGAGAAGTNPGAAVQKYCTACGMRLGHAHRFCGFCGHPAEA</sequence>
<feature type="region of interest" description="Disordered" evidence="1">
    <location>
        <begin position="418"/>
        <end position="449"/>
    </location>
</feature>
<evidence type="ECO:0000313" key="5">
    <source>
        <dbReference type="Proteomes" id="UP000627984"/>
    </source>
</evidence>
<organism evidence="4 5">
    <name type="scientific">Planomonospora parontospora</name>
    <dbReference type="NCBI Taxonomy" id="58119"/>
    <lineage>
        <taxon>Bacteria</taxon>
        <taxon>Bacillati</taxon>
        <taxon>Actinomycetota</taxon>
        <taxon>Actinomycetes</taxon>
        <taxon>Streptosporangiales</taxon>
        <taxon>Streptosporangiaceae</taxon>
        <taxon>Planomonospora</taxon>
    </lineage>
</organism>
<comment type="caution">
    <text evidence="4">The sequence shown here is derived from an EMBL/GenBank/DDBJ whole genome shotgun (WGS) entry which is preliminary data.</text>
</comment>
<feature type="compositionally biased region" description="Low complexity" evidence="1">
    <location>
        <begin position="505"/>
        <end position="517"/>
    </location>
</feature>
<evidence type="ECO:0000313" key="4">
    <source>
        <dbReference type="EMBL" id="GGK45811.1"/>
    </source>
</evidence>
<feature type="compositionally biased region" description="Basic and acidic residues" evidence="1">
    <location>
        <begin position="366"/>
        <end position="378"/>
    </location>
</feature>
<feature type="region of interest" description="Disordered" evidence="1">
    <location>
        <begin position="462"/>
        <end position="528"/>
    </location>
</feature>
<keyword evidence="2" id="KW-0812">Transmembrane</keyword>
<keyword evidence="2" id="KW-0472">Membrane</keyword>
<dbReference type="RefSeq" id="WP_191893030.1">
    <property type="nucleotide sequence ID" value="NZ_BMQD01000001.1"/>
</dbReference>
<reference evidence="4" key="1">
    <citation type="journal article" date="2014" name="Int. J. Syst. Evol. Microbiol.">
        <title>Complete genome sequence of Corynebacterium casei LMG S-19264T (=DSM 44701T), isolated from a smear-ripened cheese.</title>
        <authorList>
            <consortium name="US DOE Joint Genome Institute (JGI-PGF)"/>
            <person name="Walter F."/>
            <person name="Albersmeier A."/>
            <person name="Kalinowski J."/>
            <person name="Ruckert C."/>
        </authorList>
    </citation>
    <scope>NUCLEOTIDE SEQUENCE</scope>
    <source>
        <strain evidence="4">JCM 3093</strain>
    </source>
</reference>
<name>A0AA37BBG9_9ACTN</name>
<feature type="signal peptide" evidence="3">
    <location>
        <begin position="1"/>
        <end position="26"/>
    </location>
</feature>
<evidence type="ECO:0000256" key="2">
    <source>
        <dbReference type="SAM" id="Phobius"/>
    </source>
</evidence>
<dbReference type="SUPFAM" id="SSF50494">
    <property type="entry name" value="Trypsin-like serine proteases"/>
    <property type="match status" value="1"/>
</dbReference>
<reference evidence="4" key="2">
    <citation type="submission" date="2022-09" db="EMBL/GenBank/DDBJ databases">
        <authorList>
            <person name="Sun Q."/>
            <person name="Ohkuma M."/>
        </authorList>
    </citation>
    <scope>NUCLEOTIDE SEQUENCE</scope>
    <source>
        <strain evidence="4">JCM 3093</strain>
    </source>
</reference>
<dbReference type="EMBL" id="BMQD01000001">
    <property type="protein sequence ID" value="GGK45811.1"/>
    <property type="molecule type" value="Genomic_DNA"/>
</dbReference>
<dbReference type="InterPro" id="IPR043504">
    <property type="entry name" value="Peptidase_S1_PA_chymotrypsin"/>
</dbReference>
<feature type="chain" id="PRO_5041257154" description="Zinc ribbon domain-containing protein" evidence="3">
    <location>
        <begin position="27"/>
        <end position="560"/>
    </location>
</feature>